<dbReference type="FunFam" id="3.30.160.20:FF:000004">
    <property type="entry name" value="Peptide chain release factor 1"/>
    <property type="match status" value="1"/>
</dbReference>
<organism evidence="6 7">
    <name type="scientific">Candidatus Kaiserbacteria bacterium RIFCSPLOWO2_01_FULL_54_13</name>
    <dbReference type="NCBI Taxonomy" id="1798512"/>
    <lineage>
        <taxon>Bacteria</taxon>
        <taxon>Candidatus Kaiseribacteriota</taxon>
    </lineage>
</organism>
<dbReference type="PROSITE" id="PS00745">
    <property type="entry name" value="RF_PROK_I"/>
    <property type="match status" value="1"/>
</dbReference>
<keyword evidence="2" id="KW-0488">Methylation</keyword>
<dbReference type="PANTHER" id="PTHR43804">
    <property type="entry name" value="LD18447P"/>
    <property type="match status" value="1"/>
</dbReference>
<dbReference type="Pfam" id="PF03462">
    <property type="entry name" value="PCRF"/>
    <property type="match status" value="1"/>
</dbReference>
<comment type="similarity">
    <text evidence="1">Belongs to the prokaryotic/mitochondrial release factor family.</text>
</comment>
<dbReference type="GO" id="GO:0005737">
    <property type="term" value="C:cytoplasm"/>
    <property type="evidence" value="ECO:0007669"/>
    <property type="project" value="UniProtKB-ARBA"/>
</dbReference>
<keyword evidence="3" id="KW-0648">Protein biosynthesis</keyword>
<accession>A0A1F6F166</accession>
<name>A0A1F6F166_9BACT</name>
<dbReference type="InterPro" id="IPR050057">
    <property type="entry name" value="Prokaryotic/Mito_RF"/>
</dbReference>
<dbReference type="Proteomes" id="UP000177372">
    <property type="component" value="Unassembled WGS sequence"/>
</dbReference>
<evidence type="ECO:0000256" key="2">
    <source>
        <dbReference type="ARBA" id="ARBA00022481"/>
    </source>
</evidence>
<protein>
    <submittedName>
        <fullName evidence="6">Peptide chain release factor 1</fullName>
    </submittedName>
</protein>
<evidence type="ECO:0000256" key="4">
    <source>
        <dbReference type="SAM" id="MobiDB-lite"/>
    </source>
</evidence>
<dbReference type="InterPro" id="IPR005139">
    <property type="entry name" value="PCRF"/>
</dbReference>
<proteinExistence type="inferred from homology"/>
<dbReference type="GO" id="GO:0003747">
    <property type="term" value="F:translation release factor activity"/>
    <property type="evidence" value="ECO:0007669"/>
    <property type="project" value="InterPro"/>
</dbReference>
<dbReference type="Gene3D" id="3.30.160.20">
    <property type="match status" value="1"/>
</dbReference>
<feature type="compositionally biased region" description="Basic and acidic residues" evidence="4">
    <location>
        <begin position="281"/>
        <end position="302"/>
    </location>
</feature>
<feature type="domain" description="Prokaryotic-type class I peptide chain release factors" evidence="5">
    <location>
        <begin position="222"/>
        <end position="238"/>
    </location>
</feature>
<feature type="region of interest" description="Disordered" evidence="4">
    <location>
        <begin position="273"/>
        <end position="302"/>
    </location>
</feature>
<gene>
    <name evidence="6" type="ORF">A3A39_02115</name>
</gene>
<comment type="caution">
    <text evidence="6">The sequence shown here is derived from an EMBL/GenBank/DDBJ whole genome shotgun (WGS) entry which is preliminary data.</text>
</comment>
<evidence type="ECO:0000256" key="1">
    <source>
        <dbReference type="ARBA" id="ARBA00010835"/>
    </source>
</evidence>
<dbReference type="SUPFAM" id="SSF75620">
    <property type="entry name" value="Release factor"/>
    <property type="match status" value="1"/>
</dbReference>
<dbReference type="SMART" id="SM00937">
    <property type="entry name" value="PCRF"/>
    <property type="match status" value="1"/>
</dbReference>
<dbReference type="InterPro" id="IPR045853">
    <property type="entry name" value="Pep_chain_release_fac_I_sf"/>
</dbReference>
<dbReference type="AlphaFoldDB" id="A0A1F6F166"/>
<dbReference type="EMBL" id="MFLZ01000022">
    <property type="protein sequence ID" value="OGG79600.1"/>
    <property type="molecule type" value="Genomic_DNA"/>
</dbReference>
<sequence>MTTLRPLPLLEASKSGKGLYFRLMAERQRINPEDYADDRRVSYLVDEWKRLSRAERDARELVEVDPSMHDLAQKEFDEIEAQKDALVEKIEAIVGKEGEREWPDEIVLEIRAGVGGEEASLFAEELAQMYLKYAESRGWSRKTLSESRATLGGFKEAQFEIKGENCYRELRYETGVHRVQRVPATEKAGRIHTSTASVAILPIYKRTKIDINPADLAVETSRAGGAGGQNVNKVETAVRIIHKPTGIDVRCTSERSQAQNREKALKLLASKLQQMRDEEEDRQRAADRKAQIGTGDRSEKIRTYNFPQDRVTDHRVKESWSNVPKIMAGSIGEILSTLSAGEQGKNVATNE</sequence>
<evidence type="ECO:0000259" key="5">
    <source>
        <dbReference type="PROSITE" id="PS00745"/>
    </source>
</evidence>
<dbReference type="PANTHER" id="PTHR43804:SF7">
    <property type="entry name" value="LD18447P"/>
    <property type="match status" value="1"/>
</dbReference>
<dbReference type="Pfam" id="PF00472">
    <property type="entry name" value="RF-1"/>
    <property type="match status" value="1"/>
</dbReference>
<dbReference type="InterPro" id="IPR000352">
    <property type="entry name" value="Pep_chain_release_fac_I"/>
</dbReference>
<evidence type="ECO:0000313" key="7">
    <source>
        <dbReference type="Proteomes" id="UP000177372"/>
    </source>
</evidence>
<dbReference type="STRING" id="1798512.A3A39_02115"/>
<dbReference type="Gene3D" id="3.30.70.1660">
    <property type="match status" value="1"/>
</dbReference>
<evidence type="ECO:0000313" key="6">
    <source>
        <dbReference type="EMBL" id="OGG79600.1"/>
    </source>
</evidence>
<evidence type="ECO:0000256" key="3">
    <source>
        <dbReference type="ARBA" id="ARBA00022917"/>
    </source>
</evidence>
<reference evidence="6 7" key="1">
    <citation type="journal article" date="2016" name="Nat. Commun.">
        <title>Thousands of microbial genomes shed light on interconnected biogeochemical processes in an aquifer system.</title>
        <authorList>
            <person name="Anantharaman K."/>
            <person name="Brown C.T."/>
            <person name="Hug L.A."/>
            <person name="Sharon I."/>
            <person name="Castelle C.J."/>
            <person name="Probst A.J."/>
            <person name="Thomas B.C."/>
            <person name="Singh A."/>
            <person name="Wilkins M.J."/>
            <person name="Karaoz U."/>
            <person name="Brodie E.L."/>
            <person name="Williams K.H."/>
            <person name="Hubbard S.S."/>
            <person name="Banfield J.F."/>
        </authorList>
    </citation>
    <scope>NUCLEOTIDE SEQUENCE [LARGE SCALE GENOMIC DNA]</scope>
</reference>